<accession>A0A9X2DA13</accession>
<evidence type="ECO:0000313" key="1">
    <source>
        <dbReference type="EMBL" id="MCM0622062.1"/>
    </source>
</evidence>
<dbReference type="Pfam" id="PF10604">
    <property type="entry name" value="Polyketide_cyc2"/>
    <property type="match status" value="1"/>
</dbReference>
<comment type="caution">
    <text evidence="1">The sequence shown here is derived from an EMBL/GenBank/DDBJ whole genome shotgun (WGS) entry which is preliminary data.</text>
</comment>
<proteinExistence type="predicted"/>
<name>A0A9X2DA13_9ACTN</name>
<reference evidence="1" key="1">
    <citation type="submission" date="2022-05" db="EMBL/GenBank/DDBJ databases">
        <authorList>
            <person name="Tuo L."/>
        </authorList>
    </citation>
    <scope>NUCLEOTIDE SEQUENCE</scope>
    <source>
        <strain evidence="1">BSK12Z-4</strain>
    </source>
</reference>
<dbReference type="Proteomes" id="UP001139485">
    <property type="component" value="Unassembled WGS sequence"/>
</dbReference>
<protein>
    <submittedName>
        <fullName evidence="1">SRPBCC family protein</fullName>
    </submittedName>
</protein>
<dbReference type="EMBL" id="JAMOIL010000027">
    <property type="protein sequence ID" value="MCM0622062.1"/>
    <property type="molecule type" value="Genomic_DNA"/>
</dbReference>
<evidence type="ECO:0000313" key="2">
    <source>
        <dbReference type="Proteomes" id="UP001139485"/>
    </source>
</evidence>
<dbReference type="InterPro" id="IPR019587">
    <property type="entry name" value="Polyketide_cyclase/dehydratase"/>
</dbReference>
<gene>
    <name evidence="1" type="ORF">M8330_17355</name>
</gene>
<keyword evidence="2" id="KW-1185">Reference proteome</keyword>
<dbReference type="InterPro" id="IPR023393">
    <property type="entry name" value="START-like_dom_sf"/>
</dbReference>
<sequence>MTDLAAEPRACFDLSLSVDLHTASMAASEERAVAGVTSGVMGPGETVTWRARHFGWTFTMTSEISEHDPPHRFVDRQVRGPFGRWWHEHAFEAVPGGTRMTDRVDYAAPLGPLGRAVDALVLARYLIRLLEERNAHLVRELGPLHR</sequence>
<dbReference type="RefSeq" id="WP_250054284.1">
    <property type="nucleotide sequence ID" value="NZ_JAMJPH010000019.1"/>
</dbReference>
<dbReference type="SUPFAM" id="SSF55961">
    <property type="entry name" value="Bet v1-like"/>
    <property type="match status" value="1"/>
</dbReference>
<dbReference type="AlphaFoldDB" id="A0A9X2DA13"/>
<dbReference type="Gene3D" id="3.30.530.20">
    <property type="match status" value="1"/>
</dbReference>
<dbReference type="CDD" id="cd07820">
    <property type="entry name" value="SRPBCC_3"/>
    <property type="match status" value="1"/>
</dbReference>
<organism evidence="1 2">
    <name type="scientific">Nocardioides bruguierae</name>
    <dbReference type="NCBI Taxonomy" id="2945102"/>
    <lineage>
        <taxon>Bacteria</taxon>
        <taxon>Bacillati</taxon>
        <taxon>Actinomycetota</taxon>
        <taxon>Actinomycetes</taxon>
        <taxon>Propionibacteriales</taxon>
        <taxon>Nocardioidaceae</taxon>
        <taxon>Nocardioides</taxon>
    </lineage>
</organism>